<dbReference type="AlphaFoldDB" id="A0A542ZQC4"/>
<comment type="caution">
    <text evidence="1">The sequence shown here is derived from an EMBL/GenBank/DDBJ whole genome shotgun (WGS) entry which is preliminary data.</text>
</comment>
<proteinExistence type="predicted"/>
<keyword evidence="2" id="KW-1185">Reference proteome</keyword>
<dbReference type="InterPro" id="IPR029063">
    <property type="entry name" value="SAM-dependent_MTases_sf"/>
</dbReference>
<dbReference type="Proteomes" id="UP000316196">
    <property type="component" value="Unassembled WGS sequence"/>
</dbReference>
<dbReference type="Pfam" id="PF13489">
    <property type="entry name" value="Methyltransf_23"/>
    <property type="match status" value="1"/>
</dbReference>
<evidence type="ECO:0008006" key="3">
    <source>
        <dbReference type="Google" id="ProtNLM"/>
    </source>
</evidence>
<dbReference type="Gene3D" id="3.40.50.150">
    <property type="entry name" value="Vaccinia Virus protein VP39"/>
    <property type="match status" value="1"/>
</dbReference>
<organism evidence="1 2">
    <name type="scientific">Propioniferax innocua</name>
    <dbReference type="NCBI Taxonomy" id="1753"/>
    <lineage>
        <taxon>Bacteria</taxon>
        <taxon>Bacillati</taxon>
        <taxon>Actinomycetota</taxon>
        <taxon>Actinomycetes</taxon>
        <taxon>Propionibacteriales</taxon>
        <taxon>Propionibacteriaceae</taxon>
        <taxon>Propioniferax</taxon>
    </lineage>
</organism>
<reference evidence="1 2" key="1">
    <citation type="submission" date="2019-06" db="EMBL/GenBank/DDBJ databases">
        <title>Sequencing the genomes of 1000 actinobacteria strains.</title>
        <authorList>
            <person name="Klenk H.-P."/>
        </authorList>
    </citation>
    <scope>NUCLEOTIDE SEQUENCE [LARGE SCALE GENOMIC DNA]</scope>
    <source>
        <strain evidence="1 2">DSM 8251</strain>
    </source>
</reference>
<protein>
    <recommendedName>
        <fullName evidence="3">Methyltransferase family protein</fullName>
    </recommendedName>
</protein>
<accession>A0A542ZQC4</accession>
<evidence type="ECO:0000313" key="1">
    <source>
        <dbReference type="EMBL" id="TQL62544.1"/>
    </source>
</evidence>
<gene>
    <name evidence="1" type="ORF">FB460_0324</name>
</gene>
<sequence>MNEDSYVANAEWYAALVAGQSGLARDAVRTLLGTVRGGDVVDLGSGIGSGLGVLRDLGADRVFAVEPSRAMRAGLMTTITADPDLMDRTTVIPRSMPDAFAELPRRWSGATMLNVIGHLDDEARRALWLTLRERLLPGATLVLSLQPPRACC</sequence>
<evidence type="ECO:0000313" key="2">
    <source>
        <dbReference type="Proteomes" id="UP000316196"/>
    </source>
</evidence>
<dbReference type="OrthoDB" id="3172472at2"/>
<dbReference type="RefSeq" id="WP_142092372.1">
    <property type="nucleotide sequence ID" value="NZ_BAAAMD010000008.1"/>
</dbReference>
<name>A0A542ZQC4_9ACTN</name>
<dbReference type="SUPFAM" id="SSF53335">
    <property type="entry name" value="S-adenosyl-L-methionine-dependent methyltransferases"/>
    <property type="match status" value="1"/>
</dbReference>
<dbReference type="EMBL" id="VFOR01000001">
    <property type="protein sequence ID" value="TQL62544.1"/>
    <property type="molecule type" value="Genomic_DNA"/>
</dbReference>